<dbReference type="AlphaFoldDB" id="A0A2P2KDA2"/>
<proteinExistence type="predicted"/>
<reference evidence="1" key="1">
    <citation type="submission" date="2018-02" db="EMBL/GenBank/DDBJ databases">
        <title>Rhizophora mucronata_Transcriptome.</title>
        <authorList>
            <person name="Meera S.P."/>
            <person name="Sreeshan A."/>
            <person name="Augustine A."/>
        </authorList>
    </citation>
    <scope>NUCLEOTIDE SEQUENCE</scope>
    <source>
        <tissue evidence="1">Leaf</tissue>
    </source>
</reference>
<name>A0A2P2KDA2_RHIMU</name>
<accession>A0A2P2KDA2</accession>
<sequence length="77" mass="7890">MGTRLCSSLLGGFLLLLAAPLLLSLLVLQLPLARILAARLSGGGIHCQVGDGFDGFVNAGGRVHLLCLGPFLSFSAV</sequence>
<evidence type="ECO:0000313" key="1">
    <source>
        <dbReference type="EMBL" id="MBX03726.1"/>
    </source>
</evidence>
<dbReference type="EMBL" id="GGEC01023242">
    <property type="protein sequence ID" value="MBX03726.1"/>
    <property type="molecule type" value="Transcribed_RNA"/>
</dbReference>
<organism evidence="1">
    <name type="scientific">Rhizophora mucronata</name>
    <name type="common">Asiatic mangrove</name>
    <dbReference type="NCBI Taxonomy" id="61149"/>
    <lineage>
        <taxon>Eukaryota</taxon>
        <taxon>Viridiplantae</taxon>
        <taxon>Streptophyta</taxon>
        <taxon>Embryophyta</taxon>
        <taxon>Tracheophyta</taxon>
        <taxon>Spermatophyta</taxon>
        <taxon>Magnoliopsida</taxon>
        <taxon>eudicotyledons</taxon>
        <taxon>Gunneridae</taxon>
        <taxon>Pentapetalae</taxon>
        <taxon>rosids</taxon>
        <taxon>fabids</taxon>
        <taxon>Malpighiales</taxon>
        <taxon>Rhizophoraceae</taxon>
        <taxon>Rhizophora</taxon>
    </lineage>
</organism>
<protein>
    <submittedName>
        <fullName evidence="1">Uncharacterized protein MANES_07G091500</fullName>
    </submittedName>
</protein>